<dbReference type="AlphaFoldDB" id="A0A9X3ITG7"/>
<name>A0A9X3ITG7_9GAMM</name>
<dbReference type="NCBIfam" id="NF046098">
    <property type="entry name" value="RSP_7527_fam"/>
    <property type="match status" value="1"/>
</dbReference>
<comment type="caution">
    <text evidence="1">The sequence shown here is derived from an EMBL/GenBank/DDBJ whole genome shotgun (WGS) entry which is preliminary data.</text>
</comment>
<evidence type="ECO:0000313" key="1">
    <source>
        <dbReference type="EMBL" id="MCY0965874.1"/>
    </source>
</evidence>
<gene>
    <name evidence="1" type="ORF">OUO13_11800</name>
</gene>
<sequence length="47" mass="5304">MNHFDTDLHIQQAREVRSAYLASLFAAVVARIQSAFHIKSHTLANSH</sequence>
<proteinExistence type="predicted"/>
<dbReference type="EMBL" id="JAPNOA010000029">
    <property type="protein sequence ID" value="MCY0965874.1"/>
    <property type="molecule type" value="Genomic_DNA"/>
</dbReference>
<dbReference type="RefSeq" id="WP_283174085.1">
    <property type="nucleotide sequence ID" value="NZ_JAPNOA010000029.1"/>
</dbReference>
<accession>A0A9X3ITG7</accession>
<evidence type="ECO:0000313" key="2">
    <source>
        <dbReference type="Proteomes" id="UP001150830"/>
    </source>
</evidence>
<dbReference type="Proteomes" id="UP001150830">
    <property type="component" value="Unassembled WGS sequence"/>
</dbReference>
<dbReference type="InterPro" id="IPR058227">
    <property type="entry name" value="RSP_7527-like"/>
</dbReference>
<reference evidence="1" key="1">
    <citation type="submission" date="2022-11" db="EMBL/GenBank/DDBJ databases">
        <title>Parathalassolutuus dongxingensis gen. nov., sp. nov., a novel member of family Oceanospirillaceae isolated from a coastal shrimp pond in Guangxi, China.</title>
        <authorList>
            <person name="Chen H."/>
        </authorList>
    </citation>
    <scope>NUCLEOTIDE SEQUENCE</scope>
    <source>
        <strain evidence="1">G-43</strain>
    </source>
</reference>
<organism evidence="1 2">
    <name type="scientific">Parathalassolituus penaei</name>
    <dbReference type="NCBI Taxonomy" id="2997323"/>
    <lineage>
        <taxon>Bacteria</taxon>
        <taxon>Pseudomonadati</taxon>
        <taxon>Pseudomonadota</taxon>
        <taxon>Gammaproteobacteria</taxon>
        <taxon>Oceanospirillales</taxon>
        <taxon>Oceanospirillaceae</taxon>
        <taxon>Parathalassolituus</taxon>
    </lineage>
</organism>
<keyword evidence="2" id="KW-1185">Reference proteome</keyword>
<protein>
    <submittedName>
        <fullName evidence="1">Uncharacterized protein</fullName>
    </submittedName>
</protein>